<dbReference type="InterPro" id="IPR000281">
    <property type="entry name" value="HTH_RpiR"/>
</dbReference>
<dbReference type="InterPro" id="IPR046348">
    <property type="entry name" value="SIS_dom_sf"/>
</dbReference>
<dbReference type="InterPro" id="IPR047640">
    <property type="entry name" value="RpiR-like"/>
</dbReference>
<dbReference type="GO" id="GO:0003677">
    <property type="term" value="F:DNA binding"/>
    <property type="evidence" value="ECO:0007669"/>
    <property type="project" value="UniProtKB-KW"/>
</dbReference>
<dbReference type="InterPro" id="IPR001347">
    <property type="entry name" value="SIS_dom"/>
</dbReference>
<reference evidence="5" key="2">
    <citation type="submission" date="2020-09" db="EMBL/GenBank/DDBJ databases">
        <authorList>
            <person name="Sun Q."/>
            <person name="Kim S."/>
        </authorList>
    </citation>
    <scope>NUCLEOTIDE SEQUENCE</scope>
    <source>
        <strain evidence="5">KCTC 42650</strain>
    </source>
</reference>
<keyword evidence="6" id="KW-1185">Reference proteome</keyword>
<evidence type="ECO:0000256" key="2">
    <source>
        <dbReference type="ARBA" id="ARBA00023125"/>
    </source>
</evidence>
<evidence type="ECO:0000313" key="6">
    <source>
        <dbReference type="Proteomes" id="UP000626220"/>
    </source>
</evidence>
<evidence type="ECO:0000259" key="4">
    <source>
        <dbReference type="PROSITE" id="PS51071"/>
    </source>
</evidence>
<dbReference type="Pfam" id="PF01418">
    <property type="entry name" value="HTH_6"/>
    <property type="match status" value="1"/>
</dbReference>
<evidence type="ECO:0000256" key="1">
    <source>
        <dbReference type="ARBA" id="ARBA00023015"/>
    </source>
</evidence>
<dbReference type="SUPFAM" id="SSF53697">
    <property type="entry name" value="SIS domain"/>
    <property type="match status" value="1"/>
</dbReference>
<keyword evidence="3" id="KW-0804">Transcription</keyword>
<dbReference type="InterPro" id="IPR035472">
    <property type="entry name" value="RpiR-like_SIS"/>
</dbReference>
<dbReference type="SUPFAM" id="SSF46689">
    <property type="entry name" value="Homeodomain-like"/>
    <property type="match status" value="1"/>
</dbReference>
<dbReference type="PROSITE" id="PS51071">
    <property type="entry name" value="HTH_RPIR"/>
    <property type="match status" value="1"/>
</dbReference>
<feature type="domain" description="HTH rpiR-type" evidence="4">
    <location>
        <begin position="9"/>
        <end position="85"/>
    </location>
</feature>
<dbReference type="Gene3D" id="1.10.10.10">
    <property type="entry name" value="Winged helix-like DNA-binding domain superfamily/Winged helix DNA-binding domain"/>
    <property type="match status" value="1"/>
</dbReference>
<name>A0A8J3M5F9_9RHOB</name>
<comment type="caution">
    <text evidence="5">The sequence shown here is derived from an EMBL/GenBank/DDBJ whole genome shotgun (WGS) entry which is preliminary data.</text>
</comment>
<dbReference type="PANTHER" id="PTHR30514">
    <property type="entry name" value="GLUCOKINASE"/>
    <property type="match status" value="1"/>
</dbReference>
<dbReference type="RefSeq" id="WP_189679225.1">
    <property type="nucleotide sequence ID" value="NZ_BNCJ01000002.1"/>
</dbReference>
<proteinExistence type="predicted"/>
<dbReference type="InterPro" id="IPR036388">
    <property type="entry name" value="WH-like_DNA-bd_sf"/>
</dbReference>
<dbReference type="GO" id="GO:0003700">
    <property type="term" value="F:DNA-binding transcription factor activity"/>
    <property type="evidence" value="ECO:0007669"/>
    <property type="project" value="InterPro"/>
</dbReference>
<reference evidence="5" key="1">
    <citation type="journal article" date="2014" name="Int. J. Syst. Evol. Microbiol.">
        <title>Complete genome sequence of Corynebacterium casei LMG S-19264T (=DSM 44701T), isolated from a smear-ripened cheese.</title>
        <authorList>
            <consortium name="US DOE Joint Genome Institute (JGI-PGF)"/>
            <person name="Walter F."/>
            <person name="Albersmeier A."/>
            <person name="Kalinowski J."/>
            <person name="Ruckert C."/>
        </authorList>
    </citation>
    <scope>NUCLEOTIDE SEQUENCE</scope>
    <source>
        <strain evidence="5">KCTC 42650</strain>
    </source>
</reference>
<protein>
    <recommendedName>
        <fullName evidence="4">HTH rpiR-type domain-containing protein</fullName>
    </recommendedName>
</protein>
<dbReference type="GO" id="GO:0097367">
    <property type="term" value="F:carbohydrate derivative binding"/>
    <property type="evidence" value="ECO:0007669"/>
    <property type="project" value="InterPro"/>
</dbReference>
<accession>A0A8J3M5F9</accession>
<gene>
    <name evidence="5" type="ORF">GCM10017056_13100</name>
</gene>
<evidence type="ECO:0000256" key="3">
    <source>
        <dbReference type="ARBA" id="ARBA00023163"/>
    </source>
</evidence>
<dbReference type="Proteomes" id="UP000626220">
    <property type="component" value="Unassembled WGS sequence"/>
</dbReference>
<dbReference type="Gene3D" id="3.40.50.10490">
    <property type="entry name" value="Glucose-6-phosphate isomerase like protein, domain 1"/>
    <property type="match status" value="1"/>
</dbReference>
<evidence type="ECO:0000313" key="5">
    <source>
        <dbReference type="EMBL" id="GHF42694.1"/>
    </source>
</evidence>
<dbReference type="PANTHER" id="PTHR30514:SF18">
    <property type="entry name" value="RPIR-FAMILY TRANSCRIPTIONAL REGULATOR"/>
    <property type="match status" value="1"/>
</dbReference>
<sequence>MSNPPKKYTSIEDRIMAALDDLTVSEKKLASAVLEEKGALASFTAAEIAQRAGTSQATAVRFFRRLGYDSFSDLKREARSSASWASPLYQISGTGHVRMARGDFALHVAQDLKNLTETAEAMPPDLLEDAVEALMEARRVFIIGFRNSAVLASYARNMLALLRDDVLLLPYAGMSVAESLVSLGPDDVVLVFGFRRRPPALNVILEAARDAGARRILVADPTAATSARLSDITLRCTTRNAGIFDSYAAGMSLINYICTRFADRGGEGIVARMEAFERLHGDIEGGGSAE</sequence>
<dbReference type="EMBL" id="BNCJ01000002">
    <property type="protein sequence ID" value="GHF42694.1"/>
    <property type="molecule type" value="Genomic_DNA"/>
</dbReference>
<organism evidence="5 6">
    <name type="scientific">Seohaeicola zhoushanensis</name>
    <dbReference type="NCBI Taxonomy" id="1569283"/>
    <lineage>
        <taxon>Bacteria</taxon>
        <taxon>Pseudomonadati</taxon>
        <taxon>Pseudomonadota</taxon>
        <taxon>Alphaproteobacteria</taxon>
        <taxon>Rhodobacterales</taxon>
        <taxon>Roseobacteraceae</taxon>
        <taxon>Seohaeicola</taxon>
    </lineage>
</organism>
<dbReference type="AlphaFoldDB" id="A0A8J3M5F9"/>
<keyword evidence="1" id="KW-0805">Transcription regulation</keyword>
<keyword evidence="2" id="KW-0238">DNA-binding</keyword>
<dbReference type="CDD" id="cd05013">
    <property type="entry name" value="SIS_RpiR"/>
    <property type="match status" value="1"/>
</dbReference>
<dbReference type="GO" id="GO:1901135">
    <property type="term" value="P:carbohydrate derivative metabolic process"/>
    <property type="evidence" value="ECO:0007669"/>
    <property type="project" value="InterPro"/>
</dbReference>
<dbReference type="Pfam" id="PF01380">
    <property type="entry name" value="SIS"/>
    <property type="match status" value="1"/>
</dbReference>
<dbReference type="InterPro" id="IPR009057">
    <property type="entry name" value="Homeodomain-like_sf"/>
</dbReference>